<dbReference type="InterPro" id="IPR054168">
    <property type="entry name" value="PG_1098_Fer"/>
</dbReference>
<organism evidence="3 4">
    <name type="scientific">Bifidobacterium criceti</name>
    <dbReference type="NCBI Taxonomy" id="1960969"/>
    <lineage>
        <taxon>Bacteria</taxon>
        <taxon>Bacillati</taxon>
        <taxon>Actinomycetota</taxon>
        <taxon>Actinomycetes</taxon>
        <taxon>Bifidobacteriales</taxon>
        <taxon>Bifidobacteriaceae</taxon>
        <taxon>Bifidobacterium</taxon>
    </lineage>
</organism>
<keyword evidence="3" id="KW-0489">Methyltransferase</keyword>
<evidence type="ECO:0000313" key="4">
    <source>
        <dbReference type="Proteomes" id="UP000218399"/>
    </source>
</evidence>
<reference evidence="3 4" key="1">
    <citation type="journal article" date="2017" name="ISME J.">
        <title>Unveiling bifidobacterial biogeography across the mammalian branch of the tree of life.</title>
        <authorList>
            <person name="Milani C."/>
            <person name="Mangifesta M."/>
            <person name="Mancabelli L."/>
            <person name="Lugli G.A."/>
            <person name="James K."/>
            <person name="Duranti S."/>
            <person name="Turroni F."/>
            <person name="Ferrario C."/>
            <person name="Ossiprandi M.C."/>
            <person name="van Sinderen D."/>
            <person name="Ventura M."/>
        </authorList>
    </citation>
    <scope>NUCLEOTIDE SEQUENCE [LARGE SCALE GENOMIC DNA]</scope>
    <source>
        <strain evidence="4">Ham19E</strain>
    </source>
</reference>
<dbReference type="InterPro" id="IPR029063">
    <property type="entry name" value="SAM-dependent_MTases_sf"/>
</dbReference>
<comment type="caution">
    <text evidence="3">The sequence shown here is derived from an EMBL/GenBank/DDBJ whole genome shotgun (WGS) entry which is preliminary data.</text>
</comment>
<evidence type="ECO:0000313" key="3">
    <source>
        <dbReference type="EMBL" id="PAU67879.1"/>
    </source>
</evidence>
<feature type="domain" description="PG-1098 ferredoxin-like" evidence="2">
    <location>
        <begin position="300"/>
        <end position="343"/>
    </location>
</feature>
<evidence type="ECO:0000259" key="1">
    <source>
        <dbReference type="Pfam" id="PF18096"/>
    </source>
</evidence>
<feature type="domain" description="THUMP-like" evidence="1">
    <location>
        <begin position="344"/>
        <end position="414"/>
    </location>
</feature>
<evidence type="ECO:0000259" key="2">
    <source>
        <dbReference type="Pfam" id="PF22013"/>
    </source>
</evidence>
<gene>
    <name evidence="3" type="ORF">B1526_0854</name>
</gene>
<keyword evidence="4" id="KW-1185">Reference proteome</keyword>
<dbReference type="Gene3D" id="3.40.50.150">
    <property type="entry name" value="Vaccinia Virus protein VP39"/>
    <property type="match status" value="1"/>
</dbReference>
<proteinExistence type="predicted"/>
<dbReference type="GO" id="GO:0032259">
    <property type="term" value="P:methylation"/>
    <property type="evidence" value="ECO:0007669"/>
    <property type="project" value="UniProtKB-KW"/>
</dbReference>
<dbReference type="Proteomes" id="UP000218399">
    <property type="component" value="Unassembled WGS sequence"/>
</dbReference>
<dbReference type="GO" id="GO:0008168">
    <property type="term" value="F:methyltransferase activity"/>
    <property type="evidence" value="ECO:0007669"/>
    <property type="project" value="UniProtKB-KW"/>
</dbReference>
<dbReference type="EMBL" id="MVOH01000008">
    <property type="protein sequence ID" value="PAU67879.1"/>
    <property type="molecule type" value="Genomic_DNA"/>
</dbReference>
<dbReference type="Pfam" id="PF18096">
    <property type="entry name" value="Thump_like"/>
    <property type="match status" value="1"/>
</dbReference>
<dbReference type="SUPFAM" id="SSF53335">
    <property type="entry name" value="S-adenosyl-L-methionine-dependent methyltransferases"/>
    <property type="match status" value="1"/>
</dbReference>
<dbReference type="AlphaFoldDB" id="A0A2A2EF91"/>
<protein>
    <submittedName>
        <fullName evidence="3">N6-adenine-specific methylase</fullName>
    </submittedName>
</protein>
<keyword evidence="3" id="KW-0808">Transferase</keyword>
<dbReference type="Pfam" id="PF22013">
    <property type="entry name" value="PG_1098_Fer"/>
    <property type="match status" value="1"/>
</dbReference>
<sequence length="416" mass="45320">MRTYNACMHIEIDGSEQPSVNAATRAFIDAHLGDDVRDVALHVKRDAGVDVPFALDQIAGRHIARTKLPQWAANDGIIYPPHVPMEQCSSQPAAELKARLAAELIEGSAHPTSLVDLTGGFGVDFSFMARVFDEATYVERQRPLCALSAHNLRALGVANAHVVCGDGVSYLHTMAPATLIYLDPARRDAHGARTVAIADCTPDVLALRDELLGKAPFVVIKLSPMLDWRKTIDDFGGTVSRLYIVAVANECKEILVVLTRETTARPRIICVNNDTRLEFTAGDDERPRIALTEALHHARFLYEPNAAIMKGGAFATLQKRWDALQIGANSHLFVSEQWIDGFPGRAFAIDDIGTMGKKDVKRMLGGVRKANVAVRNVPLTAAQLAKKLKLADGGDVYVFATTAADGRHILIRAHKP</sequence>
<dbReference type="Pfam" id="PF01135">
    <property type="entry name" value="PCMT"/>
    <property type="match status" value="1"/>
</dbReference>
<name>A0A2A2EF91_9BIFI</name>
<accession>A0A2A2EF91</accession>
<dbReference type="InterPro" id="IPR041497">
    <property type="entry name" value="Thump-like"/>
</dbReference>